<organism evidence="9 10">
    <name type="scientific">Litorilituus lipolyticus</name>
    <dbReference type="NCBI Taxonomy" id="2491017"/>
    <lineage>
        <taxon>Bacteria</taxon>
        <taxon>Pseudomonadati</taxon>
        <taxon>Pseudomonadota</taxon>
        <taxon>Gammaproteobacteria</taxon>
        <taxon>Alteromonadales</taxon>
        <taxon>Colwelliaceae</taxon>
        <taxon>Litorilituus</taxon>
    </lineage>
</organism>
<accession>A0A502LA30</accession>
<dbReference type="OrthoDB" id="9785276at2"/>
<dbReference type="InterPro" id="IPR036188">
    <property type="entry name" value="FAD/NAD-bd_sf"/>
</dbReference>
<dbReference type="Pfam" id="PF00732">
    <property type="entry name" value="GMC_oxred_N"/>
    <property type="match status" value="1"/>
</dbReference>
<dbReference type="InterPro" id="IPR007867">
    <property type="entry name" value="GMC_OxRtase_C"/>
</dbReference>
<evidence type="ECO:0000259" key="8">
    <source>
        <dbReference type="PROSITE" id="PS00624"/>
    </source>
</evidence>
<dbReference type="SUPFAM" id="SSF51905">
    <property type="entry name" value="FAD/NAD(P)-binding domain"/>
    <property type="match status" value="1"/>
</dbReference>
<name>A0A502LA30_9GAMM</name>
<dbReference type="NCBIfam" id="NF002550">
    <property type="entry name" value="PRK02106.1"/>
    <property type="match status" value="1"/>
</dbReference>
<dbReference type="InterPro" id="IPR000172">
    <property type="entry name" value="GMC_OxRdtase_N"/>
</dbReference>
<dbReference type="EC" id="1.1.99.1" evidence="9"/>
<keyword evidence="3 6" id="KW-0285">Flavoprotein</keyword>
<dbReference type="PANTHER" id="PTHR11552">
    <property type="entry name" value="GLUCOSE-METHANOL-CHOLINE GMC OXIDOREDUCTASE"/>
    <property type="match status" value="1"/>
</dbReference>
<keyword evidence="4 5" id="KW-0274">FAD</keyword>
<comment type="cofactor">
    <cofactor evidence="1 5">
        <name>FAD</name>
        <dbReference type="ChEBI" id="CHEBI:57692"/>
    </cofactor>
</comment>
<dbReference type="Gene3D" id="3.30.560.10">
    <property type="entry name" value="Glucose Oxidase, domain 3"/>
    <property type="match status" value="1"/>
</dbReference>
<evidence type="ECO:0000313" key="10">
    <source>
        <dbReference type="Proteomes" id="UP000315303"/>
    </source>
</evidence>
<evidence type="ECO:0000256" key="4">
    <source>
        <dbReference type="ARBA" id="ARBA00022827"/>
    </source>
</evidence>
<proteinExistence type="inferred from homology"/>
<dbReference type="PROSITE" id="PS00624">
    <property type="entry name" value="GMC_OXRED_2"/>
    <property type="match status" value="1"/>
</dbReference>
<evidence type="ECO:0000313" key="9">
    <source>
        <dbReference type="EMBL" id="TPH19245.1"/>
    </source>
</evidence>
<dbReference type="Gene3D" id="3.50.50.60">
    <property type="entry name" value="FAD/NAD(P)-binding domain"/>
    <property type="match status" value="1"/>
</dbReference>
<comment type="similarity">
    <text evidence="2 6">Belongs to the GMC oxidoreductase family.</text>
</comment>
<dbReference type="Pfam" id="PF05199">
    <property type="entry name" value="GMC_oxred_C"/>
    <property type="match status" value="1"/>
</dbReference>
<dbReference type="PANTHER" id="PTHR11552:SF147">
    <property type="entry name" value="CHOLINE DEHYDROGENASE, MITOCHONDRIAL"/>
    <property type="match status" value="1"/>
</dbReference>
<dbReference type="GO" id="GO:0008812">
    <property type="term" value="F:choline dehydrogenase activity"/>
    <property type="evidence" value="ECO:0007669"/>
    <property type="project" value="UniProtKB-EC"/>
</dbReference>
<keyword evidence="9" id="KW-0560">Oxidoreductase</keyword>
<evidence type="ECO:0000259" key="7">
    <source>
        <dbReference type="PROSITE" id="PS00623"/>
    </source>
</evidence>
<evidence type="ECO:0000256" key="1">
    <source>
        <dbReference type="ARBA" id="ARBA00001974"/>
    </source>
</evidence>
<dbReference type="SUPFAM" id="SSF54373">
    <property type="entry name" value="FAD-linked reductases, C-terminal domain"/>
    <property type="match status" value="1"/>
</dbReference>
<dbReference type="AlphaFoldDB" id="A0A502LA30"/>
<feature type="domain" description="Glucose-methanol-choline oxidoreductase N-terminal" evidence="7">
    <location>
        <begin position="83"/>
        <end position="106"/>
    </location>
</feature>
<evidence type="ECO:0000256" key="6">
    <source>
        <dbReference type="RuleBase" id="RU003968"/>
    </source>
</evidence>
<feature type="domain" description="Glucose-methanol-choline oxidoreductase N-terminal" evidence="8">
    <location>
        <begin position="255"/>
        <end position="269"/>
    </location>
</feature>
<sequence>MIMKAFDFVIVGAGSAGCVLADKLSEDGKYQVCLIEAGPKDKHWSIHLPLGIIDLMKSKTLNWQFNSTNEQSQNNRAIFNPRGRTLGGSSSINAMLYIRGQRQDYDYWDELGNKGWSFDEVLPYFKAVEHQERGPDEYHGVGGQLNIADSRSKPIIQDRFISAAHQAGYPLNNDFNGSSQEGIGYYQLTQKGGQRCSAAKAFLTPNLSRKNLTVITDAHVNKLLIKDKQAYGVNFTIKGVEQEVFAKKEVLLSAGAFNSPQILMLSGIGAKDELTKHNIKVKHELTGVGQNLQDHVDALVVSKHTHDELLAYRPKALAWFIRESLKYFTLPFSKNTDRKGLLTSVVAEAGGFIKANEQSSRPDFQLHFIPGAMDDHGRNHKMLLNYGVSLHICLLRPESRGEVKLLGNDPRLEPAITLNMLSHKHDQEQMIKAVKIARTILNQTPLKENNLAELSPGEHVQSDEDILKFLKAKANTIYHPVGTCKMGKDSLAVVDEQLKVHGISNLRVVDASIMPTLISGNTNAPTIMIASKAAEMILEAHCN</sequence>
<dbReference type="PROSITE" id="PS00623">
    <property type="entry name" value="GMC_OXRED_1"/>
    <property type="match status" value="1"/>
</dbReference>
<keyword evidence="10" id="KW-1185">Reference proteome</keyword>
<dbReference type="PIRSF" id="PIRSF000137">
    <property type="entry name" value="Alcohol_oxidase"/>
    <property type="match status" value="1"/>
</dbReference>
<dbReference type="InterPro" id="IPR012132">
    <property type="entry name" value="GMC_OxRdtase"/>
</dbReference>
<comment type="caution">
    <text evidence="9">The sequence shown here is derived from an EMBL/GenBank/DDBJ whole genome shotgun (WGS) entry which is preliminary data.</text>
</comment>
<dbReference type="Proteomes" id="UP000315303">
    <property type="component" value="Unassembled WGS sequence"/>
</dbReference>
<dbReference type="PROSITE" id="PS51257">
    <property type="entry name" value="PROKAR_LIPOPROTEIN"/>
    <property type="match status" value="1"/>
</dbReference>
<evidence type="ECO:0000256" key="3">
    <source>
        <dbReference type="ARBA" id="ARBA00022630"/>
    </source>
</evidence>
<feature type="binding site" evidence="5">
    <location>
        <position position="220"/>
    </location>
    <ligand>
        <name>FAD</name>
        <dbReference type="ChEBI" id="CHEBI:57692"/>
    </ligand>
</feature>
<evidence type="ECO:0000256" key="5">
    <source>
        <dbReference type="PIRSR" id="PIRSR000137-2"/>
    </source>
</evidence>
<protein>
    <submittedName>
        <fullName evidence="9">Choline dehydrogenase</fullName>
        <ecNumber evidence="9">1.1.99.1</ecNumber>
    </submittedName>
</protein>
<dbReference type="GO" id="GO:0050660">
    <property type="term" value="F:flavin adenine dinucleotide binding"/>
    <property type="evidence" value="ECO:0007669"/>
    <property type="project" value="InterPro"/>
</dbReference>
<evidence type="ECO:0000256" key="2">
    <source>
        <dbReference type="ARBA" id="ARBA00010790"/>
    </source>
</evidence>
<reference evidence="9 10" key="1">
    <citation type="submission" date="2019-01" db="EMBL/GenBank/DDBJ databases">
        <title>Litorilituus lipolytica sp. nov., isolated from intertidal sand of the Yellow Sea in China.</title>
        <authorList>
            <person name="Liu A."/>
        </authorList>
    </citation>
    <scope>NUCLEOTIDE SEQUENCE [LARGE SCALE GENOMIC DNA]</scope>
    <source>
        <strain evidence="9 10">RZ04</strain>
    </source>
</reference>
<gene>
    <name evidence="9" type="ORF">EPA86_00515</name>
</gene>
<dbReference type="EMBL" id="SAWY01000001">
    <property type="protein sequence ID" value="TPH19245.1"/>
    <property type="molecule type" value="Genomic_DNA"/>
</dbReference>